<organism evidence="1 2">
    <name type="scientific">Rhynchosporium secalis</name>
    <name type="common">Barley scald fungus</name>
    <dbReference type="NCBI Taxonomy" id="38038"/>
    <lineage>
        <taxon>Eukaryota</taxon>
        <taxon>Fungi</taxon>
        <taxon>Dikarya</taxon>
        <taxon>Ascomycota</taxon>
        <taxon>Pezizomycotina</taxon>
        <taxon>Leotiomycetes</taxon>
        <taxon>Helotiales</taxon>
        <taxon>Ploettnerulaceae</taxon>
        <taxon>Rhynchosporium</taxon>
    </lineage>
</organism>
<evidence type="ECO:0000313" key="2">
    <source>
        <dbReference type="Proteomes" id="UP000177625"/>
    </source>
</evidence>
<protein>
    <submittedName>
        <fullName evidence="1">Uncharacterized protein</fullName>
    </submittedName>
</protein>
<keyword evidence="2" id="KW-1185">Reference proteome</keyword>
<accession>A0A1E1LYT5</accession>
<sequence length="148" mass="16498">MPLSNGDIVISIIVRDFLVTYPPLFAIFEIAIDFAIVCDPINCAKSGCSESVRVLALCKTALQRTNLTEDEVASHADMRTWVLARPKQIIEEVHSRPGNSNFAGGKGLEFNLASQLQLDGKTRMSTENPREEKFYYKSASYEIHNSSQ</sequence>
<dbReference type="AlphaFoldDB" id="A0A1E1LYT5"/>
<proteinExistence type="predicted"/>
<gene>
    <name evidence="1" type="ORF">RSE6_01855</name>
</gene>
<reference evidence="2" key="1">
    <citation type="submission" date="2016-03" db="EMBL/GenBank/DDBJ databases">
        <authorList>
            <person name="Guldener U."/>
        </authorList>
    </citation>
    <scope>NUCLEOTIDE SEQUENCE [LARGE SCALE GENOMIC DNA]</scope>
</reference>
<dbReference type="EMBL" id="FJVC01000070">
    <property type="protein sequence ID" value="CZT42027.1"/>
    <property type="molecule type" value="Genomic_DNA"/>
</dbReference>
<name>A0A1E1LYT5_RHYSE</name>
<evidence type="ECO:0000313" key="1">
    <source>
        <dbReference type="EMBL" id="CZT42027.1"/>
    </source>
</evidence>
<dbReference type="Proteomes" id="UP000177625">
    <property type="component" value="Unassembled WGS sequence"/>
</dbReference>